<evidence type="ECO:0000259" key="8">
    <source>
        <dbReference type="SMART" id="SM00829"/>
    </source>
</evidence>
<name>A0A8H5NF31_9HYPO</name>
<evidence type="ECO:0000256" key="6">
    <source>
        <dbReference type="SAM" id="Phobius"/>
    </source>
</evidence>
<feature type="signal peptide" evidence="7">
    <location>
        <begin position="1"/>
        <end position="15"/>
    </location>
</feature>
<evidence type="ECO:0000313" key="9">
    <source>
        <dbReference type="EMBL" id="KAF5564291.1"/>
    </source>
</evidence>
<dbReference type="InterPro" id="IPR047122">
    <property type="entry name" value="Trans-enoyl_RdTase-like"/>
</dbReference>
<feature type="domain" description="Enoyl reductase (ER)" evidence="8">
    <location>
        <begin position="115"/>
        <end position="436"/>
    </location>
</feature>
<dbReference type="InterPro" id="IPR013154">
    <property type="entry name" value="ADH-like_N"/>
</dbReference>
<comment type="similarity">
    <text evidence="2">Belongs to the plant rapid alkalinization factor (RALF) family.</text>
</comment>
<dbReference type="OrthoDB" id="9992527at2759"/>
<reference evidence="9 10" key="1">
    <citation type="submission" date="2020-05" db="EMBL/GenBank/DDBJ databases">
        <title>Identification and distribution of gene clusters putatively required for synthesis of sphingolipid metabolism inhibitors in phylogenetically diverse species of the filamentous fungus Fusarium.</title>
        <authorList>
            <person name="Kim H.-S."/>
            <person name="Busman M."/>
            <person name="Brown D.W."/>
            <person name="Divon H."/>
            <person name="Uhlig S."/>
            <person name="Proctor R.H."/>
        </authorList>
    </citation>
    <scope>NUCLEOTIDE SEQUENCE [LARGE SCALE GENOMIC DNA]</scope>
    <source>
        <strain evidence="9 10">NRRL 13617</strain>
    </source>
</reference>
<dbReference type="SMART" id="SM00829">
    <property type="entry name" value="PKS_ER"/>
    <property type="match status" value="1"/>
</dbReference>
<comment type="caution">
    <text evidence="9">The sequence shown here is derived from an EMBL/GenBank/DDBJ whole genome shotgun (WGS) entry which is preliminary data.</text>
</comment>
<dbReference type="PANTHER" id="PTHR45348">
    <property type="entry name" value="HYPOTHETICAL OXIDOREDUCTASE (EUROFUNG)"/>
    <property type="match status" value="1"/>
</dbReference>
<accession>A0A8H5NF31</accession>
<dbReference type="AlphaFoldDB" id="A0A8H5NF31"/>
<feature type="chain" id="PRO_5034109437" description="Enoyl reductase (ER) domain-containing protein" evidence="7">
    <location>
        <begin position="16"/>
        <end position="440"/>
    </location>
</feature>
<organism evidence="9 10">
    <name type="scientific">Fusarium phyllophilum</name>
    <dbReference type="NCBI Taxonomy" id="47803"/>
    <lineage>
        <taxon>Eukaryota</taxon>
        <taxon>Fungi</taxon>
        <taxon>Dikarya</taxon>
        <taxon>Ascomycota</taxon>
        <taxon>Pezizomycotina</taxon>
        <taxon>Sordariomycetes</taxon>
        <taxon>Hypocreomycetidae</taxon>
        <taxon>Hypocreales</taxon>
        <taxon>Nectriaceae</taxon>
        <taxon>Fusarium</taxon>
        <taxon>Fusarium fujikuroi species complex</taxon>
    </lineage>
</organism>
<dbReference type="GO" id="GO:0016651">
    <property type="term" value="F:oxidoreductase activity, acting on NAD(P)H"/>
    <property type="evidence" value="ECO:0007669"/>
    <property type="project" value="InterPro"/>
</dbReference>
<dbReference type="Pfam" id="PF05498">
    <property type="entry name" value="RALF"/>
    <property type="match status" value="1"/>
</dbReference>
<dbReference type="InterPro" id="IPR011032">
    <property type="entry name" value="GroES-like_sf"/>
</dbReference>
<dbReference type="Proteomes" id="UP000582016">
    <property type="component" value="Unassembled WGS sequence"/>
</dbReference>
<protein>
    <recommendedName>
        <fullName evidence="8">Enoyl reductase (ER) domain-containing protein</fullName>
    </recommendedName>
</protein>
<proteinExistence type="inferred from homology"/>
<keyword evidence="3 7" id="KW-0732">Signal</keyword>
<comment type="similarity">
    <text evidence="1">Belongs to the zinc-containing alcohol dehydrogenase family.</text>
</comment>
<dbReference type="SUPFAM" id="SSF51735">
    <property type="entry name" value="NAD(P)-binding Rossmann-fold domains"/>
    <property type="match status" value="1"/>
</dbReference>
<evidence type="ECO:0000256" key="2">
    <source>
        <dbReference type="ARBA" id="ARBA00009178"/>
    </source>
</evidence>
<dbReference type="InterPro" id="IPR008801">
    <property type="entry name" value="RALF"/>
</dbReference>
<dbReference type="PANTHER" id="PTHR45348:SF2">
    <property type="entry name" value="ZINC-TYPE ALCOHOL DEHYDROGENASE-LIKE PROTEIN C2E1P3.01"/>
    <property type="match status" value="1"/>
</dbReference>
<dbReference type="EMBL" id="JAAOAQ010000153">
    <property type="protein sequence ID" value="KAF5564291.1"/>
    <property type="molecule type" value="Genomic_DNA"/>
</dbReference>
<dbReference type="Pfam" id="PF08240">
    <property type="entry name" value="ADH_N"/>
    <property type="match status" value="1"/>
</dbReference>
<keyword evidence="6" id="KW-1133">Transmembrane helix</keyword>
<evidence type="ECO:0000256" key="5">
    <source>
        <dbReference type="ARBA" id="ARBA00023157"/>
    </source>
</evidence>
<keyword evidence="5" id="KW-1015">Disulfide bond</keyword>
<dbReference type="InterPro" id="IPR020843">
    <property type="entry name" value="ER"/>
</dbReference>
<dbReference type="Gene3D" id="3.90.180.10">
    <property type="entry name" value="Medium-chain alcohol dehydrogenases, catalytic domain"/>
    <property type="match status" value="1"/>
</dbReference>
<evidence type="ECO:0000256" key="1">
    <source>
        <dbReference type="ARBA" id="ARBA00008072"/>
    </source>
</evidence>
<evidence type="ECO:0000256" key="4">
    <source>
        <dbReference type="ARBA" id="ARBA00023002"/>
    </source>
</evidence>
<sequence>MKISTIISLVSLVAAAPAPKPRGVISNPALGHDGIPCSKANAASAANCRPGAVANPPSRGCEASEMCRGGSGSRVSFEFTASTPIGADANVSRAACVYCAHLTNGAVSIMLKSIGQPLVPSQLPVLEPGDDEALVQIHSAGLIPIDWELRDNGILGIDDRLPAVLGFEGVGTIAKYSAGASSKLPIGTRVIFKGGSSHATPFVYGALQENVPTPIQFLVAVPEGYTSEQAASLTINPFTAAVCLFHEAGISVPLPGSSKGISYAYSSIKLVIFGAGTNVGKFIVQLACIAGFWIIAAVASPSAFKDLKSYGATHVVGDGLQYVIDASPGASAEPDRNLGVFKQAGGSLVQLSVGDGFKDSSKSAAEAKGVSLKRIFADYSIQREFAAEWIPLFQAWLKEGKIQVPSIEVIPSLDAGKINAALDDIKSARSGAKYVVKVST</sequence>
<feature type="transmembrane region" description="Helical" evidence="6">
    <location>
        <begin position="282"/>
        <end position="304"/>
    </location>
</feature>
<evidence type="ECO:0000256" key="3">
    <source>
        <dbReference type="ARBA" id="ARBA00022729"/>
    </source>
</evidence>
<evidence type="ECO:0000256" key="7">
    <source>
        <dbReference type="SAM" id="SignalP"/>
    </source>
</evidence>
<dbReference type="SUPFAM" id="SSF50129">
    <property type="entry name" value="GroES-like"/>
    <property type="match status" value="1"/>
</dbReference>
<keyword evidence="6" id="KW-0472">Membrane</keyword>
<dbReference type="InterPro" id="IPR036291">
    <property type="entry name" value="NAD(P)-bd_dom_sf"/>
</dbReference>
<dbReference type="Gene3D" id="3.40.50.720">
    <property type="entry name" value="NAD(P)-binding Rossmann-like Domain"/>
    <property type="match status" value="1"/>
</dbReference>
<keyword evidence="4" id="KW-0560">Oxidoreductase</keyword>
<keyword evidence="10" id="KW-1185">Reference proteome</keyword>
<gene>
    <name evidence="9" type="ORF">FPHYL_4794</name>
</gene>
<keyword evidence="6" id="KW-0812">Transmembrane</keyword>
<evidence type="ECO:0000313" key="10">
    <source>
        <dbReference type="Proteomes" id="UP000582016"/>
    </source>
</evidence>